<evidence type="ECO:0000256" key="1">
    <source>
        <dbReference type="SAM" id="SignalP"/>
    </source>
</evidence>
<keyword evidence="1" id="KW-0732">Signal</keyword>
<dbReference type="InterPro" id="IPR005152">
    <property type="entry name" value="Lipase_secreted"/>
</dbReference>
<dbReference type="PANTHER" id="PTHR34853:SF1">
    <property type="entry name" value="LIPASE 5"/>
    <property type="match status" value="1"/>
</dbReference>
<proteinExistence type="predicted"/>
<dbReference type="SUPFAM" id="SSF53474">
    <property type="entry name" value="alpha/beta-Hydrolases"/>
    <property type="match status" value="1"/>
</dbReference>
<name>A0ABR3WNX7_9PEZI</name>
<reference evidence="2 3" key="1">
    <citation type="journal article" date="2024" name="IMA Fungus">
        <title>IMA Genome - F19 : A genome assembly and annotation guide to empower mycologists, including annotated draft genome sequences of Ceratocystis pirilliformis, Diaporthe australafricana, Fusarium ophioides, Paecilomyces lecythidis, and Sporothrix stenoceras.</title>
        <authorList>
            <person name="Aylward J."/>
            <person name="Wilson A.M."/>
            <person name="Visagie C.M."/>
            <person name="Spraker J."/>
            <person name="Barnes I."/>
            <person name="Buitendag C."/>
            <person name="Ceriani C."/>
            <person name="Del Mar Angel L."/>
            <person name="du Plessis D."/>
            <person name="Fuchs T."/>
            <person name="Gasser K."/>
            <person name="Kramer D."/>
            <person name="Li W."/>
            <person name="Munsamy K."/>
            <person name="Piso A."/>
            <person name="Price J.L."/>
            <person name="Sonnekus B."/>
            <person name="Thomas C."/>
            <person name="van der Nest A."/>
            <person name="van Dijk A."/>
            <person name="van Heerden A."/>
            <person name="van Vuuren N."/>
            <person name="Yilmaz N."/>
            <person name="Duong T.A."/>
            <person name="van der Merwe N.A."/>
            <person name="Wingfield M.J."/>
            <person name="Wingfield B.D."/>
        </authorList>
    </citation>
    <scope>NUCLEOTIDE SEQUENCE [LARGE SCALE GENOMIC DNA]</scope>
    <source>
        <strain evidence="2 3">CMW 18300</strain>
    </source>
</reference>
<organism evidence="2 3">
    <name type="scientific">Diaporthe australafricana</name>
    <dbReference type="NCBI Taxonomy" id="127596"/>
    <lineage>
        <taxon>Eukaryota</taxon>
        <taxon>Fungi</taxon>
        <taxon>Dikarya</taxon>
        <taxon>Ascomycota</taxon>
        <taxon>Pezizomycotina</taxon>
        <taxon>Sordariomycetes</taxon>
        <taxon>Sordariomycetidae</taxon>
        <taxon>Diaporthales</taxon>
        <taxon>Diaporthaceae</taxon>
        <taxon>Diaporthe</taxon>
    </lineage>
</organism>
<sequence length="499" mass="53447">MSVTLKYVCCSTLLMFHTLLVTGQGLLEPQTNTFNSTFKLSAEQITKANLSSELANNIEVALNYERSNWAFGSIAEDTFYTVPDNFTASTPPGTLLKVEPLTDTTLYTLAPNLALSRILFTTETHNKSVVPASAYILWPFSPNLQPGSNKARTVVFANGASGEFGDCTPSHMRTLLYQFQAPYALALAGFAVVAPDYQGLGINYTVSFDNNTGQPGTRVPVHHPLLGNPSLANDLFYSHQAALQAFPSRLSDDFVIMGHSEGGGAAWAAAERQATDPVPGYLGTVAGSPAANFSAVVDFALSLGAAEIPGVALLAWAAQGMFPDLRLSDVLTPLGVARLELQAEIGGCQGVTTALLQGDGTAQPPLLREGWNTNHYLQSYLRLSSVGGQSVAGPVLVIQGTADQTIPEVVTTATVNETCSAHPESDLEYLLVNGTTHVPTLFATQREWLGWINARFDGVPAASSGGCQRSVREPFWPINHYQAETNWFLELALDPYQTA</sequence>
<evidence type="ECO:0000313" key="3">
    <source>
        <dbReference type="Proteomes" id="UP001583177"/>
    </source>
</evidence>
<dbReference type="Proteomes" id="UP001583177">
    <property type="component" value="Unassembled WGS sequence"/>
</dbReference>
<keyword evidence="3" id="KW-1185">Reference proteome</keyword>
<evidence type="ECO:0000313" key="2">
    <source>
        <dbReference type="EMBL" id="KAL1865211.1"/>
    </source>
</evidence>
<accession>A0ABR3WNX7</accession>
<dbReference type="PANTHER" id="PTHR34853">
    <property type="match status" value="1"/>
</dbReference>
<dbReference type="EMBL" id="JAWRVE010000063">
    <property type="protein sequence ID" value="KAL1865211.1"/>
    <property type="molecule type" value="Genomic_DNA"/>
</dbReference>
<comment type="caution">
    <text evidence="2">The sequence shown here is derived from an EMBL/GenBank/DDBJ whole genome shotgun (WGS) entry which is preliminary data.</text>
</comment>
<feature type="chain" id="PRO_5045596129" description="Secretory lipase" evidence="1">
    <location>
        <begin position="24"/>
        <end position="499"/>
    </location>
</feature>
<dbReference type="Pfam" id="PF03583">
    <property type="entry name" value="LIP"/>
    <property type="match status" value="1"/>
</dbReference>
<protein>
    <recommendedName>
        <fullName evidence="4">Secretory lipase</fullName>
    </recommendedName>
</protein>
<gene>
    <name evidence="2" type="ORF">Daus18300_007338</name>
</gene>
<dbReference type="Gene3D" id="3.40.50.1820">
    <property type="entry name" value="alpha/beta hydrolase"/>
    <property type="match status" value="2"/>
</dbReference>
<dbReference type="InterPro" id="IPR029058">
    <property type="entry name" value="AB_hydrolase_fold"/>
</dbReference>
<evidence type="ECO:0008006" key="4">
    <source>
        <dbReference type="Google" id="ProtNLM"/>
    </source>
</evidence>
<feature type="signal peptide" evidence="1">
    <location>
        <begin position="1"/>
        <end position="23"/>
    </location>
</feature>